<reference evidence="2" key="1">
    <citation type="submission" date="2022-11" db="UniProtKB">
        <authorList>
            <consortium name="WormBaseParasite"/>
        </authorList>
    </citation>
    <scope>IDENTIFICATION</scope>
</reference>
<accession>A0AC34QW19</accession>
<name>A0AC34QW19_9BILA</name>
<sequence>MPNWWVVRCQANNLGDIQSQNSLFKENAVVISWNNQADNEMRVLMLCFGLVQMIREGYPQIMTHSKITSKLIKIIVQKISFHLYDGESASGMEYIT</sequence>
<dbReference type="Proteomes" id="UP000887576">
    <property type="component" value="Unplaced"/>
</dbReference>
<evidence type="ECO:0000313" key="1">
    <source>
        <dbReference type="Proteomes" id="UP000887576"/>
    </source>
</evidence>
<evidence type="ECO:0000313" key="2">
    <source>
        <dbReference type="WBParaSite" id="JU765_v2.g19832.t1"/>
    </source>
</evidence>
<protein>
    <submittedName>
        <fullName evidence="2">Uncharacterized protein</fullName>
    </submittedName>
</protein>
<proteinExistence type="predicted"/>
<organism evidence="1 2">
    <name type="scientific">Panagrolaimus sp. JU765</name>
    <dbReference type="NCBI Taxonomy" id="591449"/>
    <lineage>
        <taxon>Eukaryota</taxon>
        <taxon>Metazoa</taxon>
        <taxon>Ecdysozoa</taxon>
        <taxon>Nematoda</taxon>
        <taxon>Chromadorea</taxon>
        <taxon>Rhabditida</taxon>
        <taxon>Tylenchina</taxon>
        <taxon>Panagrolaimomorpha</taxon>
        <taxon>Panagrolaimoidea</taxon>
        <taxon>Panagrolaimidae</taxon>
        <taxon>Panagrolaimus</taxon>
    </lineage>
</organism>
<dbReference type="WBParaSite" id="JU765_v2.g19832.t1">
    <property type="protein sequence ID" value="JU765_v2.g19832.t1"/>
    <property type="gene ID" value="JU765_v2.g19832"/>
</dbReference>